<protein>
    <recommendedName>
        <fullName evidence="1">Ubiquilin</fullName>
    </recommendedName>
</protein>
<dbReference type="AlphaFoldDB" id="A0AAW1QG74"/>
<dbReference type="SUPFAM" id="SSF46934">
    <property type="entry name" value="UBA-like"/>
    <property type="match status" value="1"/>
</dbReference>
<feature type="region of interest" description="Disordered" evidence="2">
    <location>
        <begin position="75"/>
        <end position="130"/>
    </location>
</feature>
<feature type="domain" description="Ubiquitin-like" evidence="4">
    <location>
        <begin position="4"/>
        <end position="80"/>
    </location>
</feature>
<dbReference type="GO" id="GO:0005829">
    <property type="term" value="C:cytosol"/>
    <property type="evidence" value="ECO:0007669"/>
    <property type="project" value="TreeGrafter"/>
</dbReference>
<dbReference type="Gene3D" id="1.10.8.10">
    <property type="entry name" value="DNA helicase RuvA subunit, C-terminal domain"/>
    <property type="match status" value="1"/>
</dbReference>
<keyword evidence="6" id="KW-1185">Reference proteome</keyword>
<name>A0AAW1QG74_9CHLO</name>
<dbReference type="FunFam" id="1.10.260.100:FF:000001">
    <property type="entry name" value="Ubiquilin 1"/>
    <property type="match status" value="1"/>
</dbReference>
<organism evidence="5 6">
    <name type="scientific">[Myrmecia] bisecta</name>
    <dbReference type="NCBI Taxonomy" id="41462"/>
    <lineage>
        <taxon>Eukaryota</taxon>
        <taxon>Viridiplantae</taxon>
        <taxon>Chlorophyta</taxon>
        <taxon>core chlorophytes</taxon>
        <taxon>Trebouxiophyceae</taxon>
        <taxon>Trebouxiales</taxon>
        <taxon>Trebouxiaceae</taxon>
        <taxon>Myrmecia</taxon>
    </lineage>
</organism>
<dbReference type="PANTHER" id="PTHR10677">
    <property type="entry name" value="UBIQUILIN"/>
    <property type="match status" value="1"/>
</dbReference>
<dbReference type="Proteomes" id="UP001489004">
    <property type="component" value="Unassembled WGS sequence"/>
</dbReference>
<accession>A0AAW1QG74</accession>
<evidence type="ECO:0000256" key="1">
    <source>
        <dbReference type="ARBA" id="ARBA00071717"/>
    </source>
</evidence>
<evidence type="ECO:0000256" key="2">
    <source>
        <dbReference type="SAM" id="MobiDB-lite"/>
    </source>
</evidence>
<dbReference type="InterPro" id="IPR009060">
    <property type="entry name" value="UBA-like_sf"/>
</dbReference>
<dbReference type="PANTHER" id="PTHR10677:SF3">
    <property type="entry name" value="FI07626P-RELATED"/>
    <property type="match status" value="1"/>
</dbReference>
<dbReference type="InterPro" id="IPR019954">
    <property type="entry name" value="Ubiquitin_CS"/>
</dbReference>
<dbReference type="GO" id="GO:0006511">
    <property type="term" value="P:ubiquitin-dependent protein catabolic process"/>
    <property type="evidence" value="ECO:0007669"/>
    <property type="project" value="TreeGrafter"/>
</dbReference>
<dbReference type="SUPFAM" id="SSF54236">
    <property type="entry name" value="Ubiquitin-like"/>
    <property type="match status" value="1"/>
</dbReference>
<feature type="compositionally biased region" description="Low complexity" evidence="2">
    <location>
        <begin position="80"/>
        <end position="123"/>
    </location>
</feature>
<dbReference type="Pfam" id="PF00240">
    <property type="entry name" value="ubiquitin"/>
    <property type="match status" value="1"/>
</dbReference>
<dbReference type="InterPro" id="IPR029071">
    <property type="entry name" value="Ubiquitin-like_domsf"/>
</dbReference>
<sequence length="465" mass="47773">MSQITVSIKPTSGGDKFSVQAETTGTVLELKDEVAKHVDIPAAEQRLIYKGQVLKDERDLASYGVQNEHVVHLVRGRPSGGSSAQSTSASTATRSAAPPASAAPGLSSTGMFPGVMVPPGGDPTQAGDAMSQMLNSPMMQQMMNNPELLRTLMQANPAVQQLMDSNPELAQLFNNPQLLRETLQTASNPALLREQMRTADRAMSNIESHPGGFNALRRMYENIQEPLMNATISGAQANNPFAALLGGGAAAPAGGLGAGGLGAFGGLGDLGAGGPGGVGGLGAPDVNAMMQMMQNPAMQQMMEQLMSQPGVMENLINSNPQLRSMADANPMLRETLRNPEMLRQMLSPQSIQAAAQMQAAMQQLQASGLGGLGAGGPALGAGAGAGGQQMPDLGALMGMLGGGGGAGFPGLGAAPAPVADPEAAFATQLQQLQDMGFFDRASNIRALQATGGDVNAAVERLLTYM</sequence>
<dbReference type="Gene3D" id="1.10.260.100">
    <property type="match status" value="1"/>
</dbReference>
<dbReference type="SMART" id="SM00213">
    <property type="entry name" value="UBQ"/>
    <property type="match status" value="1"/>
</dbReference>
<dbReference type="SMART" id="SM00165">
    <property type="entry name" value="UBA"/>
    <property type="match status" value="1"/>
</dbReference>
<dbReference type="Pfam" id="PF23195">
    <property type="entry name" value="UBQLN1"/>
    <property type="match status" value="2"/>
</dbReference>
<evidence type="ECO:0000313" key="6">
    <source>
        <dbReference type="Proteomes" id="UP001489004"/>
    </source>
</evidence>
<dbReference type="EMBL" id="JALJOR010000003">
    <property type="protein sequence ID" value="KAK9820265.1"/>
    <property type="molecule type" value="Genomic_DNA"/>
</dbReference>
<dbReference type="FunFam" id="1.10.8.10:FF:000079">
    <property type="entry name" value="Ubiquitin family protein"/>
    <property type="match status" value="1"/>
</dbReference>
<feature type="domain" description="UBA" evidence="3">
    <location>
        <begin position="418"/>
        <end position="464"/>
    </location>
</feature>
<dbReference type="GO" id="GO:0031593">
    <property type="term" value="F:polyubiquitin modification-dependent protein binding"/>
    <property type="evidence" value="ECO:0007669"/>
    <property type="project" value="TreeGrafter"/>
</dbReference>
<evidence type="ECO:0000313" key="5">
    <source>
        <dbReference type="EMBL" id="KAK9820265.1"/>
    </source>
</evidence>
<dbReference type="CDD" id="cd16106">
    <property type="entry name" value="Ubl_Dsk2p_like"/>
    <property type="match status" value="1"/>
</dbReference>
<dbReference type="PROSITE" id="PS00299">
    <property type="entry name" value="UBIQUITIN_1"/>
    <property type="match status" value="1"/>
</dbReference>
<dbReference type="Gene3D" id="3.10.20.90">
    <property type="entry name" value="Phosphatidylinositol 3-kinase Catalytic Subunit, Chain A, domain 1"/>
    <property type="match status" value="1"/>
</dbReference>
<proteinExistence type="predicted"/>
<evidence type="ECO:0000259" key="3">
    <source>
        <dbReference type="PROSITE" id="PS50030"/>
    </source>
</evidence>
<dbReference type="CDD" id="cd14399">
    <property type="entry name" value="UBA_PLICs"/>
    <property type="match status" value="1"/>
</dbReference>
<evidence type="ECO:0000259" key="4">
    <source>
        <dbReference type="PROSITE" id="PS50053"/>
    </source>
</evidence>
<dbReference type="PROSITE" id="PS50030">
    <property type="entry name" value="UBA"/>
    <property type="match status" value="1"/>
</dbReference>
<dbReference type="SMART" id="SM00727">
    <property type="entry name" value="STI1"/>
    <property type="match status" value="4"/>
</dbReference>
<dbReference type="InterPro" id="IPR015940">
    <property type="entry name" value="UBA"/>
</dbReference>
<reference evidence="5 6" key="1">
    <citation type="journal article" date="2024" name="Nat. Commun.">
        <title>Phylogenomics reveals the evolutionary origins of lichenization in chlorophyte algae.</title>
        <authorList>
            <person name="Puginier C."/>
            <person name="Libourel C."/>
            <person name="Otte J."/>
            <person name="Skaloud P."/>
            <person name="Haon M."/>
            <person name="Grisel S."/>
            <person name="Petersen M."/>
            <person name="Berrin J.G."/>
            <person name="Delaux P.M."/>
            <person name="Dal Grande F."/>
            <person name="Keller J."/>
        </authorList>
    </citation>
    <scope>NUCLEOTIDE SEQUENCE [LARGE SCALE GENOMIC DNA]</scope>
    <source>
        <strain evidence="5 6">SAG 2043</strain>
    </source>
</reference>
<dbReference type="InterPro" id="IPR000626">
    <property type="entry name" value="Ubiquitin-like_dom"/>
</dbReference>
<dbReference type="InterPro" id="IPR006636">
    <property type="entry name" value="STI1_HS-bd"/>
</dbReference>
<comment type="caution">
    <text evidence="5">The sequence shown here is derived from an EMBL/GenBank/DDBJ whole genome shotgun (WGS) entry which is preliminary data.</text>
</comment>
<dbReference type="InterPro" id="IPR015496">
    <property type="entry name" value="Ubiquilin"/>
</dbReference>
<dbReference type="Pfam" id="PF00627">
    <property type="entry name" value="UBA"/>
    <property type="match status" value="1"/>
</dbReference>
<gene>
    <name evidence="5" type="ORF">WJX72_008285</name>
</gene>
<dbReference type="PROSITE" id="PS50053">
    <property type="entry name" value="UBIQUITIN_2"/>
    <property type="match status" value="1"/>
</dbReference>